<feature type="region of interest" description="Disordered" evidence="1">
    <location>
        <begin position="1"/>
        <end position="43"/>
    </location>
</feature>
<name>A0ABQ7DK03_BRACR</name>
<sequence length="112" mass="12415">MTNRHFYHRSSWKKSSLAEPRASRGTHRANPASGPIPHKPYPRGPLQIRACVVEPNPDPKQVHTGPAREQVLLLPSLCAYGHTAALFFGGAFDGGVYMSKWNMLLTLDLLPK</sequence>
<evidence type="ECO:0000256" key="1">
    <source>
        <dbReference type="SAM" id="MobiDB-lite"/>
    </source>
</evidence>
<organism evidence="2 3">
    <name type="scientific">Brassica cretica</name>
    <name type="common">Mustard</name>
    <dbReference type="NCBI Taxonomy" id="69181"/>
    <lineage>
        <taxon>Eukaryota</taxon>
        <taxon>Viridiplantae</taxon>
        <taxon>Streptophyta</taxon>
        <taxon>Embryophyta</taxon>
        <taxon>Tracheophyta</taxon>
        <taxon>Spermatophyta</taxon>
        <taxon>Magnoliopsida</taxon>
        <taxon>eudicotyledons</taxon>
        <taxon>Gunneridae</taxon>
        <taxon>Pentapetalae</taxon>
        <taxon>rosids</taxon>
        <taxon>malvids</taxon>
        <taxon>Brassicales</taxon>
        <taxon>Brassicaceae</taxon>
        <taxon>Brassiceae</taxon>
        <taxon>Brassica</taxon>
    </lineage>
</organism>
<keyword evidence="3" id="KW-1185">Reference proteome</keyword>
<proteinExistence type="predicted"/>
<gene>
    <name evidence="2" type="ORF">DY000_02035657</name>
</gene>
<dbReference type="EMBL" id="QGKV02000649">
    <property type="protein sequence ID" value="KAF3578423.1"/>
    <property type="molecule type" value="Genomic_DNA"/>
</dbReference>
<accession>A0ABQ7DK03</accession>
<protein>
    <submittedName>
        <fullName evidence="2">Uncharacterized protein</fullName>
    </submittedName>
</protein>
<reference evidence="2 3" key="1">
    <citation type="journal article" date="2020" name="BMC Genomics">
        <title>Intraspecific diversification of the crop wild relative Brassica cretica Lam. using demographic model selection.</title>
        <authorList>
            <person name="Kioukis A."/>
            <person name="Michalopoulou V.A."/>
            <person name="Briers L."/>
            <person name="Pirintsos S."/>
            <person name="Studholme D.J."/>
            <person name="Pavlidis P."/>
            <person name="Sarris P.F."/>
        </authorList>
    </citation>
    <scope>NUCLEOTIDE SEQUENCE [LARGE SCALE GENOMIC DNA]</scope>
    <source>
        <strain evidence="3">cv. PFS-1207/04</strain>
    </source>
</reference>
<comment type="caution">
    <text evidence="2">The sequence shown here is derived from an EMBL/GenBank/DDBJ whole genome shotgun (WGS) entry which is preliminary data.</text>
</comment>
<dbReference type="Proteomes" id="UP000266723">
    <property type="component" value="Unassembled WGS sequence"/>
</dbReference>
<evidence type="ECO:0000313" key="3">
    <source>
        <dbReference type="Proteomes" id="UP000266723"/>
    </source>
</evidence>
<feature type="compositionally biased region" description="Basic residues" evidence="1">
    <location>
        <begin position="1"/>
        <end position="12"/>
    </location>
</feature>
<evidence type="ECO:0000313" key="2">
    <source>
        <dbReference type="EMBL" id="KAF3578423.1"/>
    </source>
</evidence>